<dbReference type="AlphaFoldDB" id="X7ZCX4"/>
<sequence length="49" mass="5169">MTRRAGAGVGAAVVCRAGARAPDAVALSCGGRSWSYRQLDEASNRWRTC</sequence>
<name>X7ZCX4_MYCXE</name>
<accession>X7ZCX4</accession>
<dbReference type="EMBL" id="JAOB01000077">
    <property type="protein sequence ID" value="EUA17229.1"/>
    <property type="molecule type" value="Genomic_DNA"/>
</dbReference>
<organism evidence="1">
    <name type="scientific">Mycobacterium xenopi 4042</name>
    <dbReference type="NCBI Taxonomy" id="1299334"/>
    <lineage>
        <taxon>Bacteria</taxon>
        <taxon>Bacillati</taxon>
        <taxon>Actinomycetota</taxon>
        <taxon>Actinomycetes</taxon>
        <taxon>Mycobacteriales</taxon>
        <taxon>Mycobacteriaceae</taxon>
        <taxon>Mycobacterium</taxon>
    </lineage>
</organism>
<protein>
    <submittedName>
        <fullName evidence="1">Uncharacterized protein</fullName>
    </submittedName>
</protein>
<dbReference type="PATRIC" id="fig|1299334.3.peg.8158"/>
<reference evidence="1" key="1">
    <citation type="submission" date="2014-01" db="EMBL/GenBank/DDBJ databases">
        <authorList>
            <person name="Brown-Elliot B."/>
            <person name="Wallace R."/>
            <person name="Lenaerts A."/>
            <person name="Ordway D."/>
            <person name="DeGroote M.A."/>
            <person name="Parker T."/>
            <person name="Sizemore C."/>
            <person name="Tallon L.J."/>
            <person name="Sadzewicz L.K."/>
            <person name="Sengamalay N."/>
            <person name="Fraser C.M."/>
            <person name="Hine E."/>
            <person name="Shefchek K.A."/>
            <person name="Das S.P."/>
            <person name="Tettelin H."/>
        </authorList>
    </citation>
    <scope>NUCLEOTIDE SEQUENCE [LARGE SCALE GENOMIC DNA]</scope>
    <source>
        <strain evidence="1">4042</strain>
    </source>
</reference>
<dbReference type="SUPFAM" id="SSF56801">
    <property type="entry name" value="Acetyl-CoA synthetase-like"/>
    <property type="match status" value="1"/>
</dbReference>
<evidence type="ECO:0000313" key="1">
    <source>
        <dbReference type="EMBL" id="EUA17229.1"/>
    </source>
</evidence>
<gene>
    <name evidence="1" type="ORF">I553_2302</name>
</gene>
<proteinExistence type="predicted"/>
<dbReference type="Gene3D" id="3.40.50.980">
    <property type="match status" value="1"/>
</dbReference>
<comment type="caution">
    <text evidence="1">The sequence shown here is derived from an EMBL/GenBank/DDBJ whole genome shotgun (WGS) entry which is preliminary data.</text>
</comment>